<keyword evidence="8" id="KW-0411">Iron-sulfur</keyword>
<organism evidence="13 14">
    <name type="scientific">Rhizobium etli bv. mimosae str. IE4771</name>
    <dbReference type="NCBI Taxonomy" id="1432050"/>
    <lineage>
        <taxon>Bacteria</taxon>
        <taxon>Pseudomonadati</taxon>
        <taxon>Pseudomonadota</taxon>
        <taxon>Alphaproteobacteria</taxon>
        <taxon>Hyphomicrobiales</taxon>
        <taxon>Rhizobiaceae</taxon>
        <taxon>Rhizobium/Agrobacterium group</taxon>
        <taxon>Rhizobium</taxon>
    </lineage>
</organism>
<evidence type="ECO:0000256" key="7">
    <source>
        <dbReference type="ARBA" id="ARBA00023004"/>
    </source>
</evidence>
<evidence type="ECO:0000256" key="1">
    <source>
        <dbReference type="ARBA" id="ARBA00001974"/>
    </source>
</evidence>
<dbReference type="InterPro" id="IPR050415">
    <property type="entry name" value="MRET"/>
</dbReference>
<dbReference type="InterPro" id="IPR017938">
    <property type="entry name" value="Riboflavin_synthase-like_b-brl"/>
</dbReference>
<evidence type="ECO:0000313" key="14">
    <source>
        <dbReference type="Proteomes" id="UP000027180"/>
    </source>
</evidence>
<protein>
    <submittedName>
        <fullName evidence="13">Ferredoxin reductase-type FAD/NAD-binding protein</fullName>
    </submittedName>
</protein>
<dbReference type="Proteomes" id="UP000027180">
    <property type="component" value="Plasmid pRetIE4771d"/>
</dbReference>
<dbReference type="CDD" id="cd00207">
    <property type="entry name" value="fer2"/>
    <property type="match status" value="1"/>
</dbReference>
<dbReference type="RefSeq" id="WP_040112284.1">
    <property type="nucleotide sequence ID" value="NZ_CP006990.1"/>
</dbReference>
<dbReference type="PROSITE" id="PS51085">
    <property type="entry name" value="2FE2S_FER_2"/>
    <property type="match status" value="1"/>
</dbReference>
<dbReference type="Gene3D" id="2.40.30.10">
    <property type="entry name" value="Translation factors"/>
    <property type="match status" value="1"/>
</dbReference>
<evidence type="ECO:0000256" key="8">
    <source>
        <dbReference type="ARBA" id="ARBA00023014"/>
    </source>
</evidence>
<dbReference type="InterPro" id="IPR006058">
    <property type="entry name" value="2Fe2S_fd_BS"/>
</dbReference>
<geneLocation type="plasmid" evidence="13 14">
    <name>pRetIE4771d</name>
</geneLocation>
<dbReference type="KEGG" id="rei:IE4771_PD00399"/>
<dbReference type="Pfam" id="PF00175">
    <property type="entry name" value="NAD_binding_1"/>
    <property type="match status" value="1"/>
</dbReference>
<dbReference type="InterPro" id="IPR036010">
    <property type="entry name" value="2Fe-2S_ferredoxin-like_sf"/>
</dbReference>
<dbReference type="CDD" id="cd06215">
    <property type="entry name" value="FNR_iron_sulfur_binding_1"/>
    <property type="match status" value="1"/>
</dbReference>
<dbReference type="InterPro" id="IPR017927">
    <property type="entry name" value="FAD-bd_FR_type"/>
</dbReference>
<keyword evidence="2" id="KW-0285">Flavoprotein</keyword>
<dbReference type="PRINTS" id="PR00406">
    <property type="entry name" value="CYTB5RDTASE"/>
</dbReference>
<keyword evidence="3" id="KW-0001">2Fe-2S</keyword>
<dbReference type="EMBL" id="CP006990">
    <property type="protein sequence ID" value="AIC30954.1"/>
    <property type="molecule type" value="Genomic_DNA"/>
</dbReference>
<dbReference type="GO" id="GO:0051537">
    <property type="term" value="F:2 iron, 2 sulfur cluster binding"/>
    <property type="evidence" value="ECO:0007669"/>
    <property type="project" value="UniProtKB-KW"/>
</dbReference>
<feature type="domain" description="2Fe-2S ferredoxin-type" evidence="11">
    <location>
        <begin position="279"/>
        <end position="363"/>
    </location>
</feature>
<dbReference type="GO" id="GO:0046872">
    <property type="term" value="F:metal ion binding"/>
    <property type="evidence" value="ECO:0007669"/>
    <property type="project" value="UniProtKB-KW"/>
</dbReference>
<evidence type="ECO:0000256" key="3">
    <source>
        <dbReference type="ARBA" id="ARBA00022714"/>
    </source>
</evidence>
<keyword evidence="7" id="KW-0408">Iron</keyword>
<evidence type="ECO:0000256" key="10">
    <source>
        <dbReference type="ARBA" id="ARBA00061434"/>
    </source>
</evidence>
<evidence type="ECO:0000256" key="6">
    <source>
        <dbReference type="ARBA" id="ARBA00023002"/>
    </source>
</evidence>
<accession>A0A060IBA9</accession>
<dbReference type="InterPro" id="IPR008333">
    <property type="entry name" value="Cbr1-like_FAD-bd_dom"/>
</dbReference>
<dbReference type="InterPro" id="IPR039261">
    <property type="entry name" value="FNR_nucleotide-bd"/>
</dbReference>
<dbReference type="PROSITE" id="PS00197">
    <property type="entry name" value="2FE2S_FER_1"/>
    <property type="match status" value="1"/>
</dbReference>
<dbReference type="InterPro" id="IPR001433">
    <property type="entry name" value="OxRdtase_FAD/NAD-bd"/>
</dbReference>
<feature type="domain" description="FAD-binding FR-type" evidence="12">
    <location>
        <begin position="22"/>
        <end position="125"/>
    </location>
</feature>
<sequence>MDTRNPQAPLARAVRHDVWNPEEDDALVCLDVQQETHDVKTFTFASPDGKRFTFKAGQYFLFDLEHNGEPESRCYSISSSPHRTNAFSVTVKRVPGGKISNWLHDTLVPGASVKANGPLGHFVRSEASKPKLLLLSGGSGITPVMSILRELADSCEPADVIFMHAARTPLDLIFRDELACIARRLKGLRLHFLPETVAGEPSWSGLTGRISADYFRLAVPDIADRTVMCCGPAPFMAAARGIAAELGVPAAHYLEESFDAAVIDEPEIPAIQEAAAKVFQVTFSKQARSIEVTGDQSVLSCAKRASVRIPSSCANGVCGTCKSKLTSGAVDMNHNGGIRQREIDAGFFLPCCSKPLSDLVIER</sequence>
<dbReference type="Gene3D" id="3.10.20.30">
    <property type="match status" value="1"/>
</dbReference>
<dbReference type="InterPro" id="IPR001709">
    <property type="entry name" value="Flavoprot_Pyr_Nucl_cyt_Rdtase"/>
</dbReference>
<evidence type="ECO:0000259" key="11">
    <source>
        <dbReference type="PROSITE" id="PS51085"/>
    </source>
</evidence>
<comment type="cofactor">
    <cofactor evidence="1">
        <name>FAD</name>
        <dbReference type="ChEBI" id="CHEBI:57692"/>
    </cofactor>
</comment>
<gene>
    <name evidence="13" type="ORF">IE4771_PD00399</name>
</gene>
<proteinExistence type="inferred from homology"/>
<reference evidence="13 14" key="1">
    <citation type="submission" date="2013-12" db="EMBL/GenBank/DDBJ databases">
        <title>Complete genome sequence of Rhizobium etli bv. mimosae IE4771.</title>
        <authorList>
            <person name="Bustos P."/>
            <person name="Santamaria R.I."/>
            <person name="Lozano L."/>
            <person name="Ormeno-Orrillo E."/>
            <person name="Rogel M.A."/>
            <person name="Romero D."/>
            <person name="Cevallos M.A."/>
            <person name="Martinez-Romero E."/>
            <person name="Gonzalez V."/>
        </authorList>
    </citation>
    <scope>NUCLEOTIDE SEQUENCE [LARGE SCALE GENOMIC DNA]</scope>
    <source>
        <strain evidence="13 14">IE4771</strain>
        <plasmid evidence="14">Plasmid pRetIE4771d</plasmid>
    </source>
</reference>
<dbReference type="PANTHER" id="PTHR47354:SF6">
    <property type="entry name" value="NADH OXIDOREDUCTASE HCR"/>
    <property type="match status" value="1"/>
</dbReference>
<dbReference type="InterPro" id="IPR001041">
    <property type="entry name" value="2Fe-2S_ferredoxin-type"/>
</dbReference>
<keyword evidence="5" id="KW-0274">FAD</keyword>
<dbReference type="SUPFAM" id="SSF54292">
    <property type="entry name" value="2Fe-2S ferredoxin-like"/>
    <property type="match status" value="1"/>
</dbReference>
<dbReference type="PRINTS" id="PR00371">
    <property type="entry name" value="FPNCR"/>
</dbReference>
<dbReference type="SUPFAM" id="SSF63380">
    <property type="entry name" value="Riboflavin synthase domain-like"/>
    <property type="match status" value="1"/>
</dbReference>
<evidence type="ECO:0000259" key="12">
    <source>
        <dbReference type="PROSITE" id="PS51384"/>
    </source>
</evidence>
<evidence type="ECO:0000256" key="9">
    <source>
        <dbReference type="ARBA" id="ARBA00034078"/>
    </source>
</evidence>
<evidence type="ECO:0000256" key="2">
    <source>
        <dbReference type="ARBA" id="ARBA00022630"/>
    </source>
</evidence>
<dbReference type="PANTHER" id="PTHR47354">
    <property type="entry name" value="NADH OXIDOREDUCTASE HCR"/>
    <property type="match status" value="1"/>
</dbReference>
<evidence type="ECO:0000256" key="4">
    <source>
        <dbReference type="ARBA" id="ARBA00022723"/>
    </source>
</evidence>
<comment type="similarity">
    <text evidence="10">In the N-terminal section; belongs to the FAD-binding oxidoreductase type 6 family.</text>
</comment>
<dbReference type="AlphaFoldDB" id="A0A060IBA9"/>
<dbReference type="PROSITE" id="PS51384">
    <property type="entry name" value="FAD_FR"/>
    <property type="match status" value="1"/>
</dbReference>
<keyword evidence="6" id="KW-0560">Oxidoreductase</keyword>
<dbReference type="Pfam" id="PF00111">
    <property type="entry name" value="Fer2"/>
    <property type="match status" value="1"/>
</dbReference>
<evidence type="ECO:0000313" key="13">
    <source>
        <dbReference type="EMBL" id="AIC30954.1"/>
    </source>
</evidence>
<name>A0A060IBA9_RHIET</name>
<comment type="cofactor">
    <cofactor evidence="9">
        <name>[2Fe-2S] cluster</name>
        <dbReference type="ChEBI" id="CHEBI:190135"/>
    </cofactor>
</comment>
<keyword evidence="13" id="KW-0614">Plasmid</keyword>
<dbReference type="GO" id="GO:0016491">
    <property type="term" value="F:oxidoreductase activity"/>
    <property type="evidence" value="ECO:0007669"/>
    <property type="project" value="UniProtKB-KW"/>
</dbReference>
<dbReference type="OrthoDB" id="9796486at2"/>
<dbReference type="HOGENOM" id="CLU_003827_14_3_5"/>
<dbReference type="InterPro" id="IPR012675">
    <property type="entry name" value="Beta-grasp_dom_sf"/>
</dbReference>
<keyword evidence="4" id="KW-0479">Metal-binding</keyword>
<evidence type="ECO:0000256" key="5">
    <source>
        <dbReference type="ARBA" id="ARBA00022827"/>
    </source>
</evidence>
<dbReference type="Pfam" id="PF00970">
    <property type="entry name" value="FAD_binding_6"/>
    <property type="match status" value="1"/>
</dbReference>
<dbReference type="SUPFAM" id="SSF52343">
    <property type="entry name" value="Ferredoxin reductase-like, C-terminal NADP-linked domain"/>
    <property type="match status" value="1"/>
</dbReference>
<dbReference type="Gene3D" id="3.40.50.80">
    <property type="entry name" value="Nucleotide-binding domain of ferredoxin-NADP reductase (FNR) module"/>
    <property type="match status" value="1"/>
</dbReference>